<dbReference type="Proteomes" id="UP000048984">
    <property type="component" value="Unassembled WGS sequence"/>
</dbReference>
<evidence type="ECO:0000256" key="2">
    <source>
        <dbReference type="SAM" id="Coils"/>
    </source>
</evidence>
<keyword evidence="3" id="KW-1133">Transmembrane helix</keyword>
<dbReference type="InterPro" id="IPR036737">
    <property type="entry name" value="OmpA-like_sf"/>
</dbReference>
<keyword evidence="2" id="KW-0175">Coiled coil</keyword>
<comment type="caution">
    <text evidence="5">The sequence shown here is derived from an EMBL/GenBank/DDBJ whole genome shotgun (WGS) entry which is preliminary data.</text>
</comment>
<keyword evidence="3" id="KW-0812">Transmembrane</keyword>
<dbReference type="PANTHER" id="PTHR30329">
    <property type="entry name" value="STATOR ELEMENT OF FLAGELLAR MOTOR COMPLEX"/>
    <property type="match status" value="1"/>
</dbReference>
<reference evidence="5 6" key="2">
    <citation type="submission" date="2015-10" db="EMBL/GenBank/DDBJ databases">
        <title>Draft Genome Sequence of Prosthecomicrobium hirschii ATCC 27832.</title>
        <authorList>
            <person name="Daniel J."/>
            <person name="Givan S.A."/>
            <person name="Brun Y.V."/>
            <person name="Brown P.J."/>
        </authorList>
    </citation>
    <scope>NUCLEOTIDE SEQUENCE [LARGE SCALE GENOMIC DNA]</scope>
    <source>
        <strain evidence="5 6">16</strain>
    </source>
</reference>
<evidence type="ECO:0000313" key="5">
    <source>
        <dbReference type="EMBL" id="KPL51798.1"/>
    </source>
</evidence>
<dbReference type="STRING" id="665126.ABB55_05770"/>
<reference evidence="5 6" key="1">
    <citation type="submission" date="2015-09" db="EMBL/GenBank/DDBJ databases">
        <authorList>
            <person name="Jackson K.R."/>
            <person name="Lunt B.L."/>
            <person name="Fisher J.N.B."/>
            <person name="Gardner A.V."/>
            <person name="Bailey M.E."/>
            <person name="Deus L.M."/>
            <person name="Earl A.S."/>
            <person name="Gibby P.D."/>
            <person name="Hartmann K.A."/>
            <person name="Liu J.E."/>
            <person name="Manci A.M."/>
            <person name="Nielsen D.A."/>
            <person name="Solomon M.B."/>
            <person name="Breakwell D.P."/>
            <person name="Burnett S.H."/>
            <person name="Grose J.H."/>
        </authorList>
    </citation>
    <scope>NUCLEOTIDE SEQUENCE [LARGE SCALE GENOMIC DNA]</scope>
    <source>
        <strain evidence="5 6">16</strain>
    </source>
</reference>
<keyword evidence="6" id="KW-1185">Reference proteome</keyword>
<accession>A0A0P6W101</accession>
<protein>
    <recommendedName>
        <fullName evidence="4">OmpA-like domain-containing protein</fullName>
    </recommendedName>
</protein>
<evidence type="ECO:0000259" key="4">
    <source>
        <dbReference type="PROSITE" id="PS51123"/>
    </source>
</evidence>
<feature type="transmembrane region" description="Helical" evidence="3">
    <location>
        <begin position="21"/>
        <end position="40"/>
    </location>
</feature>
<dbReference type="Gene3D" id="3.30.1330.60">
    <property type="entry name" value="OmpA-like domain"/>
    <property type="match status" value="1"/>
</dbReference>
<dbReference type="AlphaFoldDB" id="A0A0P6W101"/>
<feature type="domain" description="OmpA-like" evidence="4">
    <location>
        <begin position="112"/>
        <end position="260"/>
    </location>
</feature>
<dbReference type="PANTHER" id="PTHR30329:SF20">
    <property type="entry name" value="EXPORTED PROTEIN"/>
    <property type="match status" value="1"/>
</dbReference>
<proteinExistence type="predicted"/>
<name>A0A0P6W101_9HYPH</name>
<dbReference type="CDD" id="cd07185">
    <property type="entry name" value="OmpA_C-like"/>
    <property type="match status" value="1"/>
</dbReference>
<dbReference type="RefSeq" id="WP_054357961.1">
    <property type="nucleotide sequence ID" value="NZ_LJYW01000001.1"/>
</dbReference>
<evidence type="ECO:0000256" key="1">
    <source>
        <dbReference type="PROSITE-ProRule" id="PRU00473"/>
    </source>
</evidence>
<keyword evidence="1 3" id="KW-0472">Membrane</keyword>
<feature type="coiled-coil region" evidence="2">
    <location>
        <begin position="65"/>
        <end position="102"/>
    </location>
</feature>
<dbReference type="Pfam" id="PF00691">
    <property type="entry name" value="OmpA"/>
    <property type="match status" value="1"/>
</dbReference>
<dbReference type="PROSITE" id="PS51123">
    <property type="entry name" value="OMPA_2"/>
    <property type="match status" value="1"/>
</dbReference>
<organism evidence="5 6">
    <name type="scientific">Prosthecodimorpha hirschii</name>
    <dbReference type="NCBI Taxonomy" id="665126"/>
    <lineage>
        <taxon>Bacteria</taxon>
        <taxon>Pseudomonadati</taxon>
        <taxon>Pseudomonadota</taxon>
        <taxon>Alphaproteobacteria</taxon>
        <taxon>Hyphomicrobiales</taxon>
        <taxon>Ancalomicrobiaceae</taxon>
        <taxon>Prosthecodimorpha</taxon>
    </lineage>
</organism>
<dbReference type="InterPro" id="IPR006665">
    <property type="entry name" value="OmpA-like"/>
</dbReference>
<dbReference type="GO" id="GO:0016020">
    <property type="term" value="C:membrane"/>
    <property type="evidence" value="ECO:0007669"/>
    <property type="project" value="UniProtKB-UniRule"/>
</dbReference>
<evidence type="ECO:0000256" key="3">
    <source>
        <dbReference type="SAM" id="Phobius"/>
    </source>
</evidence>
<dbReference type="SUPFAM" id="SSF103088">
    <property type="entry name" value="OmpA-like"/>
    <property type="match status" value="1"/>
</dbReference>
<gene>
    <name evidence="5" type="ORF">ABB55_05770</name>
</gene>
<dbReference type="EMBL" id="LJYW01000001">
    <property type="protein sequence ID" value="KPL51798.1"/>
    <property type="molecule type" value="Genomic_DNA"/>
</dbReference>
<sequence>MAVEETESSEGENYFVSMTDMMVGMLFIFIILLMSFALVFRDQTDTQQTTTAEQQAKIDQATRLAETLQEIQHKIEVNLEELRQANQLRLKLLREVADLLRRENIVVELTKAGDVLRLTENAIRFDPDKSVLRPDALNNIGKISVVLAQVLPRYAPCAAGALPPSCRGPTEAAIETVFVEGHTDETGNDERNWTLSAERAANTYRELTTRAPGLRDIANRRSEQILSISGYSATRRLDSSGTRDAWAKNRRIDLRFVMDTDPTAGLEEIKALVVQMKLRIDTFKGGEP</sequence>
<dbReference type="InterPro" id="IPR050330">
    <property type="entry name" value="Bact_OuterMem_StrucFunc"/>
</dbReference>
<evidence type="ECO:0000313" key="6">
    <source>
        <dbReference type="Proteomes" id="UP000048984"/>
    </source>
</evidence>